<name>A0A8J2LL68_9HEXA</name>
<dbReference type="Proteomes" id="UP000708208">
    <property type="component" value="Unassembled WGS sequence"/>
</dbReference>
<dbReference type="AlphaFoldDB" id="A0A8J2LL68"/>
<keyword evidence="2" id="KW-1185">Reference proteome</keyword>
<evidence type="ECO:0000313" key="1">
    <source>
        <dbReference type="EMBL" id="CAG7832162.1"/>
    </source>
</evidence>
<protein>
    <submittedName>
        <fullName evidence="1">Uncharacterized protein</fullName>
    </submittedName>
</protein>
<dbReference type="Pfam" id="PF03564">
    <property type="entry name" value="DUF1759"/>
    <property type="match status" value="1"/>
</dbReference>
<accession>A0A8J2LL68</accession>
<feature type="non-terminal residue" evidence="1">
    <location>
        <position position="112"/>
    </location>
</feature>
<evidence type="ECO:0000313" key="2">
    <source>
        <dbReference type="Proteomes" id="UP000708208"/>
    </source>
</evidence>
<dbReference type="InterPro" id="IPR005312">
    <property type="entry name" value="DUF1759"/>
</dbReference>
<dbReference type="EMBL" id="CAJVCH010563767">
    <property type="protein sequence ID" value="CAG7832162.1"/>
    <property type="molecule type" value="Genomic_DNA"/>
</dbReference>
<dbReference type="OrthoDB" id="5989194at2759"/>
<reference evidence="1" key="1">
    <citation type="submission" date="2021-06" db="EMBL/GenBank/DDBJ databases">
        <authorList>
            <person name="Hodson N. C."/>
            <person name="Mongue J. A."/>
            <person name="Jaron S. K."/>
        </authorList>
    </citation>
    <scope>NUCLEOTIDE SEQUENCE</scope>
</reference>
<organism evidence="1 2">
    <name type="scientific">Allacma fusca</name>
    <dbReference type="NCBI Taxonomy" id="39272"/>
    <lineage>
        <taxon>Eukaryota</taxon>
        <taxon>Metazoa</taxon>
        <taxon>Ecdysozoa</taxon>
        <taxon>Arthropoda</taxon>
        <taxon>Hexapoda</taxon>
        <taxon>Collembola</taxon>
        <taxon>Symphypleona</taxon>
        <taxon>Sminthuridae</taxon>
        <taxon>Allacma</taxon>
    </lineage>
</organism>
<gene>
    <name evidence="1" type="ORF">AFUS01_LOCUS41864</name>
</gene>
<proteinExistence type="predicted"/>
<comment type="caution">
    <text evidence="1">The sequence shown here is derived from an EMBL/GenBank/DDBJ whole genome shotgun (WGS) entry which is preliminary data.</text>
</comment>
<sequence>MLSGAQKLQYLKGALRGDALQLIQGYSISDANYQEAWNVLQRRYQNNRELVRTQIVKFVSQTALKEKSFLGLRSLVDNSRSCVLALKTMGYEIAVADENYWISFLLMEKLDS</sequence>